<organism evidence="2 3">
    <name type="scientific">Litoreibacter ascidiaceicola</name>
    <dbReference type="NCBI Taxonomy" id="1486859"/>
    <lineage>
        <taxon>Bacteria</taxon>
        <taxon>Pseudomonadati</taxon>
        <taxon>Pseudomonadota</taxon>
        <taxon>Alphaproteobacteria</taxon>
        <taxon>Rhodobacterales</taxon>
        <taxon>Roseobacteraceae</taxon>
        <taxon>Litoreibacter</taxon>
    </lineage>
</organism>
<protein>
    <submittedName>
        <fullName evidence="2">Uncharacterized protein</fullName>
    </submittedName>
</protein>
<accession>A0A1M4WCV8</accession>
<evidence type="ECO:0000313" key="3">
    <source>
        <dbReference type="Proteomes" id="UP000184144"/>
    </source>
</evidence>
<sequence>MMQPPIKQPGGLRSEISKSSSTLGSQSRFVVVNGLKAVTQISNDEIRAIEAHFWAELSQLLTTKDTPKGTPCDEREAVRNEQESEYEARV</sequence>
<evidence type="ECO:0000313" key="2">
    <source>
        <dbReference type="EMBL" id="SHE79015.1"/>
    </source>
</evidence>
<keyword evidence="3" id="KW-1185">Reference proteome</keyword>
<feature type="region of interest" description="Disordered" evidence="1">
    <location>
        <begin position="1"/>
        <end position="24"/>
    </location>
</feature>
<proteinExistence type="predicted"/>
<feature type="compositionally biased region" description="Basic and acidic residues" evidence="1">
    <location>
        <begin position="65"/>
        <end position="90"/>
    </location>
</feature>
<dbReference type="Proteomes" id="UP000184144">
    <property type="component" value="Unassembled WGS sequence"/>
</dbReference>
<evidence type="ECO:0000256" key="1">
    <source>
        <dbReference type="SAM" id="MobiDB-lite"/>
    </source>
</evidence>
<name>A0A1M4WCV8_9RHOB</name>
<reference evidence="3" key="1">
    <citation type="submission" date="2016-11" db="EMBL/GenBank/DDBJ databases">
        <authorList>
            <person name="Varghese N."/>
            <person name="Submissions S."/>
        </authorList>
    </citation>
    <scope>NUCLEOTIDE SEQUENCE [LARGE SCALE GENOMIC DNA]</scope>
    <source>
        <strain evidence="3">DSM 100566</strain>
    </source>
</reference>
<gene>
    <name evidence="2" type="ORF">SAMN05444273_102581</name>
</gene>
<dbReference type="EMBL" id="FQUV01000002">
    <property type="protein sequence ID" value="SHE79015.1"/>
    <property type="molecule type" value="Genomic_DNA"/>
</dbReference>
<feature type="region of interest" description="Disordered" evidence="1">
    <location>
        <begin position="63"/>
        <end position="90"/>
    </location>
</feature>
<dbReference type="AlphaFoldDB" id="A0A1M4WCV8"/>
<dbReference type="RefSeq" id="WP_073141633.1">
    <property type="nucleotide sequence ID" value="NZ_FQUV01000002.1"/>
</dbReference>